<reference evidence="2 3" key="1">
    <citation type="submission" date="2019-02" db="EMBL/GenBank/DDBJ databases">
        <title>Deep-cultivation of Planctomycetes and their phenomic and genomic characterization uncovers novel biology.</title>
        <authorList>
            <person name="Wiegand S."/>
            <person name="Jogler M."/>
            <person name="Boedeker C."/>
            <person name="Pinto D."/>
            <person name="Vollmers J."/>
            <person name="Rivas-Marin E."/>
            <person name="Kohn T."/>
            <person name="Peeters S.H."/>
            <person name="Heuer A."/>
            <person name="Rast P."/>
            <person name="Oberbeckmann S."/>
            <person name="Bunk B."/>
            <person name="Jeske O."/>
            <person name="Meyerdierks A."/>
            <person name="Storesund J.E."/>
            <person name="Kallscheuer N."/>
            <person name="Luecker S."/>
            <person name="Lage O.M."/>
            <person name="Pohl T."/>
            <person name="Merkel B.J."/>
            <person name="Hornburger P."/>
            <person name="Mueller R.-W."/>
            <person name="Bruemmer F."/>
            <person name="Labrenz M."/>
            <person name="Spormann A.M."/>
            <person name="Op den Camp H."/>
            <person name="Overmann J."/>
            <person name="Amann R."/>
            <person name="Jetten M.S.M."/>
            <person name="Mascher T."/>
            <person name="Medema M.H."/>
            <person name="Devos D.P."/>
            <person name="Kaster A.-K."/>
            <person name="Ovreas L."/>
            <person name="Rohde M."/>
            <person name="Galperin M.Y."/>
            <person name="Jogler C."/>
        </authorList>
    </citation>
    <scope>NUCLEOTIDE SEQUENCE [LARGE SCALE GENOMIC DNA]</scope>
    <source>
        <strain evidence="2 3">Q31a</strain>
    </source>
</reference>
<dbReference type="OrthoDB" id="280272at2"/>
<protein>
    <submittedName>
        <fullName evidence="2">Rod binding protein</fullName>
    </submittedName>
</protein>
<dbReference type="EMBL" id="CP036298">
    <property type="protein sequence ID" value="QDV25051.1"/>
    <property type="molecule type" value="Genomic_DNA"/>
</dbReference>
<feature type="domain" description="Flagellar protein FlgJ N-terminal" evidence="1">
    <location>
        <begin position="54"/>
        <end position="101"/>
    </location>
</feature>
<organism evidence="2 3">
    <name type="scientific">Aureliella helgolandensis</name>
    <dbReference type="NCBI Taxonomy" id="2527968"/>
    <lineage>
        <taxon>Bacteria</taxon>
        <taxon>Pseudomonadati</taxon>
        <taxon>Planctomycetota</taxon>
        <taxon>Planctomycetia</taxon>
        <taxon>Pirellulales</taxon>
        <taxon>Pirellulaceae</taxon>
        <taxon>Aureliella</taxon>
    </lineage>
</organism>
<gene>
    <name evidence="2" type="ORF">Q31a_33730</name>
</gene>
<evidence type="ECO:0000259" key="1">
    <source>
        <dbReference type="Pfam" id="PF10135"/>
    </source>
</evidence>
<evidence type="ECO:0000313" key="2">
    <source>
        <dbReference type="EMBL" id="QDV25051.1"/>
    </source>
</evidence>
<dbReference type="InterPro" id="IPR019301">
    <property type="entry name" value="Flagellar_prot_FlgJ_N"/>
</dbReference>
<dbReference type="RefSeq" id="WP_145079614.1">
    <property type="nucleotide sequence ID" value="NZ_CP036298.1"/>
</dbReference>
<name>A0A518G8Y8_9BACT</name>
<dbReference type="AlphaFoldDB" id="A0A518G8Y8"/>
<keyword evidence="3" id="KW-1185">Reference proteome</keyword>
<dbReference type="Proteomes" id="UP000318017">
    <property type="component" value="Chromosome"/>
</dbReference>
<sequence length="109" mass="12053">MIPPLPSQVSVNVEPPRLLTEKVGSQPASDAVDAPLKEAFSDFVGQTFFGELIKSMRATQKPAAYFDGGRAEEIFRGQFDQVLAEELSDASGEQIADPMYELFMLKRQQ</sequence>
<dbReference type="Pfam" id="PF10135">
    <property type="entry name" value="Rod-binding"/>
    <property type="match status" value="1"/>
</dbReference>
<accession>A0A518G8Y8</accession>
<evidence type="ECO:0000313" key="3">
    <source>
        <dbReference type="Proteomes" id="UP000318017"/>
    </source>
</evidence>
<proteinExistence type="predicted"/>
<dbReference type="KEGG" id="ahel:Q31a_33730"/>